<keyword evidence="2" id="KW-1185">Reference proteome</keyword>
<dbReference type="EMBL" id="CCYD01002864">
    <property type="protein sequence ID" value="CEG47844.1"/>
    <property type="molecule type" value="Genomic_DNA"/>
</dbReference>
<evidence type="ECO:0000313" key="1">
    <source>
        <dbReference type="EMBL" id="CEG47844.1"/>
    </source>
</evidence>
<protein>
    <submittedName>
        <fullName evidence="1">Uncharacterized protein</fullName>
    </submittedName>
</protein>
<reference evidence="2" key="1">
    <citation type="submission" date="2014-09" db="EMBL/GenBank/DDBJ databases">
        <authorList>
            <person name="Sharma Rahul"/>
            <person name="Thines Marco"/>
        </authorList>
    </citation>
    <scope>NUCLEOTIDE SEQUENCE [LARGE SCALE GENOMIC DNA]</scope>
</reference>
<dbReference type="RefSeq" id="XP_036263428.1">
    <property type="nucleotide sequence ID" value="XM_036407179.1"/>
</dbReference>
<accession>A0A0P1B259</accession>
<evidence type="ECO:0000313" key="2">
    <source>
        <dbReference type="Proteomes" id="UP000054928"/>
    </source>
</evidence>
<dbReference type="GeneID" id="59052885"/>
<dbReference type="Proteomes" id="UP000054928">
    <property type="component" value="Unassembled WGS sequence"/>
</dbReference>
<name>A0A0P1B259_PLAHL</name>
<sequence>MFASIKRIAYVECYSCFKHLHFFYVLAPAEVSRICPVTLNFLWDTIIASKAVEARRLESTSSKRQHDAGIC</sequence>
<dbReference type="AlphaFoldDB" id="A0A0P1B259"/>
<proteinExistence type="predicted"/>
<organism evidence="1 2">
    <name type="scientific">Plasmopara halstedii</name>
    <name type="common">Downy mildew of sunflower</name>
    <dbReference type="NCBI Taxonomy" id="4781"/>
    <lineage>
        <taxon>Eukaryota</taxon>
        <taxon>Sar</taxon>
        <taxon>Stramenopiles</taxon>
        <taxon>Oomycota</taxon>
        <taxon>Peronosporomycetes</taxon>
        <taxon>Peronosporales</taxon>
        <taxon>Peronosporaceae</taxon>
        <taxon>Plasmopara</taxon>
    </lineage>
</organism>